<keyword evidence="1" id="KW-0547">Nucleotide-binding</keyword>
<dbReference type="Gene3D" id="3.30.700.10">
    <property type="entry name" value="Glycoprotein, Type 4 Pilin"/>
    <property type="match status" value="1"/>
</dbReference>
<dbReference type="InterPro" id="IPR011009">
    <property type="entry name" value="Kinase-like_dom_sf"/>
</dbReference>
<keyword evidence="3" id="KW-0472">Membrane</keyword>
<keyword evidence="2" id="KW-0067">ATP-binding</keyword>
<feature type="domain" description="Protein kinase" evidence="4">
    <location>
        <begin position="12"/>
        <end position="276"/>
    </location>
</feature>
<keyword evidence="3" id="KW-0812">Transmembrane</keyword>
<dbReference type="Pfam" id="PF00069">
    <property type="entry name" value="Pkinase"/>
    <property type="match status" value="1"/>
</dbReference>
<gene>
    <name evidence="5" type="ORF">ACE1B6_11765</name>
</gene>
<evidence type="ECO:0000256" key="2">
    <source>
        <dbReference type="ARBA" id="ARBA00022840"/>
    </source>
</evidence>
<organism evidence="5 6">
    <name type="scientific">Floridaenema fluviatile BLCC-F154</name>
    <dbReference type="NCBI Taxonomy" id="3153640"/>
    <lineage>
        <taxon>Bacteria</taxon>
        <taxon>Bacillati</taxon>
        <taxon>Cyanobacteriota</taxon>
        <taxon>Cyanophyceae</taxon>
        <taxon>Oscillatoriophycideae</taxon>
        <taxon>Aerosakkonematales</taxon>
        <taxon>Aerosakkonemataceae</taxon>
        <taxon>Floridanema</taxon>
        <taxon>Floridanema fluviatile</taxon>
    </lineage>
</organism>
<dbReference type="InterPro" id="IPR008271">
    <property type="entry name" value="Ser/Thr_kinase_AS"/>
</dbReference>
<evidence type="ECO:0000313" key="5">
    <source>
        <dbReference type="EMBL" id="MFB2935921.1"/>
    </source>
</evidence>
<dbReference type="EMBL" id="JBHFNS010000048">
    <property type="protein sequence ID" value="MFB2935921.1"/>
    <property type="molecule type" value="Genomic_DNA"/>
</dbReference>
<keyword evidence="3" id="KW-1133">Transmembrane helix</keyword>
<evidence type="ECO:0000256" key="1">
    <source>
        <dbReference type="ARBA" id="ARBA00022741"/>
    </source>
</evidence>
<feature type="transmembrane region" description="Helical" evidence="3">
    <location>
        <begin position="292"/>
        <end position="313"/>
    </location>
</feature>
<sequence>MLRQEQILQNRYQLQQVLGNNVNRQTWLGVDLSSEPHQQVIIKLLSFSPQMQWEELKLFEREASVLKQLNHPKIPKYLNYFSLDKQAGDGLPWFGLVQEYIPGSSLQQLLNKGKLCTEIEAKDIANQLLDILIYLHELSPPVLHRDLKPSNIIYNQNKQIYLVDFGAVQEKAKAEGVTFTVVGTAGYAAPEQLWGGAIPASDLFSLGATLIHLLTGISPADLPQQKMRWQIPDKLSLSANFSQWLSILTDPAIERRFNTARQAKTALNNGISSEEIADSDLQKNTEKLTTPFGFLFCLQLVAILASVSSILVIPRFLSQAEKGKQAESKQYVSSMNKAQQAYYTEFGTFVTENTPEGWGSLAVGIKTQTSNYKYSISPIGKNGVNAFADASQISKALKSYTGVVGLVAPVPGADKTTQAIVCETNNAGEAPMPGEVTATEVKCGSNSHPLR</sequence>
<comment type="caution">
    <text evidence="5">The sequence shown here is derived from an EMBL/GenBank/DDBJ whole genome shotgun (WGS) entry which is preliminary data.</text>
</comment>
<proteinExistence type="predicted"/>
<evidence type="ECO:0000259" key="4">
    <source>
        <dbReference type="PROSITE" id="PS50011"/>
    </source>
</evidence>
<dbReference type="Pfam" id="PF16734">
    <property type="entry name" value="Pilin_GH"/>
    <property type="match status" value="1"/>
</dbReference>
<protein>
    <submittedName>
        <fullName evidence="5">Type IV pilin-like G/H family protein</fullName>
    </submittedName>
</protein>
<evidence type="ECO:0000313" key="6">
    <source>
        <dbReference type="Proteomes" id="UP001576776"/>
    </source>
</evidence>
<dbReference type="Gene3D" id="1.10.510.10">
    <property type="entry name" value="Transferase(Phosphotransferase) domain 1"/>
    <property type="match status" value="1"/>
</dbReference>
<dbReference type="PANTHER" id="PTHR24363">
    <property type="entry name" value="SERINE/THREONINE PROTEIN KINASE"/>
    <property type="match status" value="1"/>
</dbReference>
<keyword evidence="6" id="KW-1185">Reference proteome</keyword>
<reference evidence="5 6" key="1">
    <citation type="submission" date="2024-09" db="EMBL/GenBank/DDBJ databases">
        <title>Floridaenema gen nov. (Aerosakkonemataceae, Aerosakkonematales ord. nov., Cyanobacteria) from benthic tropical and subtropical fresh waters, with the description of four new species.</title>
        <authorList>
            <person name="Moretto J.A."/>
            <person name="Berthold D.E."/>
            <person name="Lefler F.W."/>
            <person name="Huang I.-S."/>
            <person name="Laughinghouse H. IV."/>
        </authorList>
    </citation>
    <scope>NUCLEOTIDE SEQUENCE [LARGE SCALE GENOMIC DNA]</scope>
    <source>
        <strain evidence="5 6">BLCC-F154</strain>
    </source>
</reference>
<dbReference type="SUPFAM" id="SSF56112">
    <property type="entry name" value="Protein kinase-like (PK-like)"/>
    <property type="match status" value="1"/>
</dbReference>
<dbReference type="PROSITE" id="PS50011">
    <property type="entry name" value="PROTEIN_KINASE_DOM"/>
    <property type="match status" value="1"/>
</dbReference>
<dbReference type="InterPro" id="IPR031975">
    <property type="entry name" value="Pilin_GH"/>
</dbReference>
<dbReference type="InterPro" id="IPR000719">
    <property type="entry name" value="Prot_kinase_dom"/>
</dbReference>
<dbReference type="PANTHER" id="PTHR24363:SF7">
    <property type="entry name" value="SERINE_THREONINE-PROTEIN KINASE-LIKE PROTEIN E"/>
    <property type="match status" value="1"/>
</dbReference>
<name>A0ABV4YAS7_9CYAN</name>
<dbReference type="Proteomes" id="UP001576776">
    <property type="component" value="Unassembled WGS sequence"/>
</dbReference>
<dbReference type="RefSeq" id="WP_413257423.1">
    <property type="nucleotide sequence ID" value="NZ_JBHFNS010000048.1"/>
</dbReference>
<dbReference type="PROSITE" id="PS00108">
    <property type="entry name" value="PROTEIN_KINASE_ST"/>
    <property type="match status" value="1"/>
</dbReference>
<dbReference type="InterPro" id="IPR045584">
    <property type="entry name" value="Pilin-like"/>
</dbReference>
<dbReference type="SUPFAM" id="SSF54523">
    <property type="entry name" value="Pili subunits"/>
    <property type="match status" value="1"/>
</dbReference>
<dbReference type="CDD" id="cd14014">
    <property type="entry name" value="STKc_PknB_like"/>
    <property type="match status" value="1"/>
</dbReference>
<accession>A0ABV4YAS7</accession>
<dbReference type="SMART" id="SM00220">
    <property type="entry name" value="S_TKc"/>
    <property type="match status" value="1"/>
</dbReference>
<evidence type="ECO:0000256" key="3">
    <source>
        <dbReference type="SAM" id="Phobius"/>
    </source>
</evidence>